<evidence type="ECO:0000256" key="1">
    <source>
        <dbReference type="ARBA" id="ARBA00001947"/>
    </source>
</evidence>
<keyword evidence="15" id="KW-1185">Reference proteome</keyword>
<dbReference type="Proteomes" id="UP000539313">
    <property type="component" value="Unassembled WGS sequence"/>
</dbReference>
<feature type="transmembrane region" description="Helical" evidence="11">
    <location>
        <begin position="129"/>
        <end position="154"/>
    </location>
</feature>
<dbReference type="GO" id="GO:0006508">
    <property type="term" value="P:proteolysis"/>
    <property type="evidence" value="ECO:0007669"/>
    <property type="project" value="UniProtKB-KW"/>
</dbReference>
<keyword evidence="7" id="KW-0862">Zinc</keyword>
<evidence type="ECO:0000256" key="10">
    <source>
        <dbReference type="ARBA" id="ARBA00023136"/>
    </source>
</evidence>
<dbReference type="RefSeq" id="WP_182708132.1">
    <property type="nucleotide sequence ID" value="NZ_JACJII010000001.1"/>
</dbReference>
<evidence type="ECO:0000313" key="14">
    <source>
        <dbReference type="EMBL" id="MBA9007618.1"/>
    </source>
</evidence>
<dbReference type="Pfam" id="PF02163">
    <property type="entry name" value="Peptidase_M50"/>
    <property type="match status" value="1"/>
</dbReference>
<comment type="cofactor">
    <cofactor evidence="1">
        <name>Zn(2+)</name>
        <dbReference type="ChEBI" id="CHEBI:29105"/>
    </cofactor>
</comment>
<dbReference type="AlphaFoldDB" id="A0A7W3RBN3"/>
<dbReference type="Pfam" id="PF17820">
    <property type="entry name" value="PDZ_6"/>
    <property type="match status" value="1"/>
</dbReference>
<keyword evidence="4 14" id="KW-0645">Protease</keyword>
<keyword evidence="9" id="KW-0482">Metalloprotease</keyword>
<keyword evidence="8 11" id="KW-1133">Transmembrane helix</keyword>
<evidence type="ECO:0000256" key="11">
    <source>
        <dbReference type="SAM" id="Phobius"/>
    </source>
</evidence>
<evidence type="ECO:0000256" key="9">
    <source>
        <dbReference type="ARBA" id="ARBA00023049"/>
    </source>
</evidence>
<evidence type="ECO:0000259" key="13">
    <source>
        <dbReference type="Pfam" id="PF17820"/>
    </source>
</evidence>
<dbReference type="Gene3D" id="2.30.42.10">
    <property type="match status" value="1"/>
</dbReference>
<dbReference type="PANTHER" id="PTHR42837">
    <property type="entry name" value="REGULATOR OF SIGMA-E PROTEASE RSEP"/>
    <property type="match status" value="1"/>
</dbReference>
<dbReference type="InterPro" id="IPR008915">
    <property type="entry name" value="Peptidase_M50"/>
</dbReference>
<evidence type="ECO:0000256" key="5">
    <source>
        <dbReference type="ARBA" id="ARBA00022692"/>
    </source>
</evidence>
<dbReference type="PANTHER" id="PTHR42837:SF2">
    <property type="entry name" value="MEMBRANE METALLOPROTEASE ARASP2, CHLOROPLASTIC-RELATED"/>
    <property type="match status" value="1"/>
</dbReference>
<evidence type="ECO:0000256" key="7">
    <source>
        <dbReference type="ARBA" id="ARBA00022833"/>
    </source>
</evidence>
<comment type="subcellular location">
    <subcellularLocation>
        <location evidence="2">Membrane</location>
        <topology evidence="2">Multi-pass membrane protein</topology>
    </subcellularLocation>
</comment>
<evidence type="ECO:0000256" key="8">
    <source>
        <dbReference type="ARBA" id="ARBA00022989"/>
    </source>
</evidence>
<reference evidence="14 15" key="1">
    <citation type="submission" date="2020-08" db="EMBL/GenBank/DDBJ databases">
        <title>Sequencing the genomes of 1000 actinobacteria strains.</title>
        <authorList>
            <person name="Klenk H.-P."/>
        </authorList>
    </citation>
    <scope>NUCLEOTIDE SEQUENCE [LARGE SCALE GENOMIC DNA]</scope>
    <source>
        <strain evidence="14 15">DSM 45823</strain>
    </source>
</reference>
<dbReference type="InterPro" id="IPR041489">
    <property type="entry name" value="PDZ_6"/>
</dbReference>
<dbReference type="SUPFAM" id="SSF50156">
    <property type="entry name" value="PDZ domain-like"/>
    <property type="match status" value="1"/>
</dbReference>
<evidence type="ECO:0000256" key="4">
    <source>
        <dbReference type="ARBA" id="ARBA00022670"/>
    </source>
</evidence>
<feature type="transmembrane region" description="Helical" evidence="11">
    <location>
        <begin position="346"/>
        <end position="366"/>
    </location>
</feature>
<protein>
    <submittedName>
        <fullName evidence="14">Membrane-associated protease RseP (Regulator of RpoE activity)</fullName>
    </submittedName>
</protein>
<organism evidence="14 15">
    <name type="scientific">Thermomonospora cellulosilytica</name>
    <dbReference type="NCBI Taxonomy" id="1411118"/>
    <lineage>
        <taxon>Bacteria</taxon>
        <taxon>Bacillati</taxon>
        <taxon>Actinomycetota</taxon>
        <taxon>Actinomycetes</taxon>
        <taxon>Streptosporangiales</taxon>
        <taxon>Thermomonosporaceae</taxon>
        <taxon>Thermomonospora</taxon>
    </lineage>
</organism>
<evidence type="ECO:0000256" key="2">
    <source>
        <dbReference type="ARBA" id="ARBA00004141"/>
    </source>
</evidence>
<dbReference type="GO" id="GO:0016020">
    <property type="term" value="C:membrane"/>
    <property type="evidence" value="ECO:0007669"/>
    <property type="project" value="UniProtKB-SubCell"/>
</dbReference>
<comment type="caution">
    <text evidence="14">The sequence shown here is derived from an EMBL/GenBank/DDBJ whole genome shotgun (WGS) entry which is preliminary data.</text>
</comment>
<dbReference type="CDD" id="cd06163">
    <property type="entry name" value="S2P-M50_PDZ_RseP-like"/>
    <property type="match status" value="1"/>
</dbReference>
<accession>A0A7W3RBN3</accession>
<evidence type="ECO:0000256" key="6">
    <source>
        <dbReference type="ARBA" id="ARBA00022801"/>
    </source>
</evidence>
<feature type="domain" description="Peptidase M50" evidence="12">
    <location>
        <begin position="13"/>
        <end position="386"/>
    </location>
</feature>
<feature type="transmembrane region" description="Helical" evidence="11">
    <location>
        <begin position="405"/>
        <end position="426"/>
    </location>
</feature>
<keyword evidence="5 11" id="KW-0812">Transmembrane</keyword>
<dbReference type="InterPro" id="IPR036034">
    <property type="entry name" value="PDZ_sf"/>
</dbReference>
<dbReference type="GO" id="GO:0004222">
    <property type="term" value="F:metalloendopeptidase activity"/>
    <property type="evidence" value="ECO:0007669"/>
    <property type="project" value="InterPro"/>
</dbReference>
<sequence length="436" mass="47334">MESLIVLGGALLFFLLLMLSIALHELGHFSFAKLFGVRVPQFMVGFGPTLWSTRRGETEYGIKWLPFGGYIRMIGMLPPAKGDPAGRVRSMRTGPFQGLIDSARGAALEEVGPGDEDRVFYSKKWWQKLLIMVGGPAMNILLAVVFFAVLIMGFGVERPQPVISTVSECVIPAAEAGRDECRPGEKPTPAAAVGLRPGDRFVSYNGVRIEDYAQLQRLIRDSGGKTVQVVVADRQGARRTLDVPVTTNQLRSLDDPDKVETVGFLGISPLVERERLGPGAVVDHMTEMTQRTVVALVQLPQRMVDVWHAAFGGAERDPEGPIGVVGASRRIGGEIIASEHPTTDKIVWFVSVLAAVNFGVGMFNLIPLLPLDGGHIAGALWEAVKRGVARLLRRPDPGYVDVAKALPLTYVMASVFLFMGALLIYADLVNPIHFSG</sequence>
<keyword evidence="6" id="KW-0378">Hydrolase</keyword>
<dbReference type="EMBL" id="JACJII010000001">
    <property type="protein sequence ID" value="MBA9007618.1"/>
    <property type="molecule type" value="Genomic_DNA"/>
</dbReference>
<comment type="similarity">
    <text evidence="3">Belongs to the peptidase M50B family.</text>
</comment>
<proteinExistence type="inferred from homology"/>
<gene>
    <name evidence="14" type="ORF">HNR21_006500</name>
</gene>
<evidence type="ECO:0000259" key="12">
    <source>
        <dbReference type="Pfam" id="PF02163"/>
    </source>
</evidence>
<keyword evidence="10 11" id="KW-0472">Membrane</keyword>
<name>A0A7W3RBN3_9ACTN</name>
<dbReference type="InterPro" id="IPR004387">
    <property type="entry name" value="Pept_M50_Zn"/>
</dbReference>
<evidence type="ECO:0000313" key="15">
    <source>
        <dbReference type="Proteomes" id="UP000539313"/>
    </source>
</evidence>
<evidence type="ECO:0000256" key="3">
    <source>
        <dbReference type="ARBA" id="ARBA00007931"/>
    </source>
</evidence>
<feature type="domain" description="PDZ" evidence="13">
    <location>
        <begin position="188"/>
        <end position="232"/>
    </location>
</feature>